<dbReference type="EMBL" id="MAEL01000012">
    <property type="protein sequence ID" value="KAF1305610.1"/>
    <property type="molecule type" value="Genomic_DNA"/>
</dbReference>
<dbReference type="PROSITE" id="PS51186">
    <property type="entry name" value="GNAT"/>
    <property type="match status" value="1"/>
</dbReference>
<reference evidence="4 5" key="1">
    <citation type="submission" date="2016-06" db="EMBL/GenBank/DDBJ databases">
        <title>Four novel species of enterococci isolated from chicken manure.</title>
        <authorList>
            <person name="Van Tyne D."/>
        </authorList>
    </citation>
    <scope>NUCLEOTIDE SEQUENCE [LARGE SCALE GENOMIC DNA]</scope>
    <source>
        <strain evidence="4 5">CU12B</strain>
    </source>
</reference>
<dbReference type="Pfam" id="PF13673">
    <property type="entry name" value="Acetyltransf_10"/>
    <property type="match status" value="1"/>
</dbReference>
<keyword evidence="1" id="KW-0808">Transferase</keyword>
<sequence length="148" mass="17249">MEIIEVKQKTPELIQNLLDVWESSVKKTHLFLSDEEIKQIKNYVPQALEQIAHLIVLKNSDNLPIAFMGIEENTLEMLFVSDKHRGQGLGKQLLQLGIEQYGVNQLTVNEQNPDARGFYEYLNFYVYKRTEVDEDGLPYPLLYMKLDM</sequence>
<dbReference type="Gene3D" id="3.40.630.30">
    <property type="match status" value="1"/>
</dbReference>
<keyword evidence="2" id="KW-0012">Acyltransferase</keyword>
<evidence type="ECO:0000259" key="3">
    <source>
        <dbReference type="PROSITE" id="PS51186"/>
    </source>
</evidence>
<dbReference type="CDD" id="cd04301">
    <property type="entry name" value="NAT_SF"/>
    <property type="match status" value="1"/>
</dbReference>
<organism evidence="4 5">
    <name type="scientific">Candidatus Enterococcus willemsii</name>
    <dbReference type="NCBI Taxonomy" id="1857215"/>
    <lineage>
        <taxon>Bacteria</taxon>
        <taxon>Bacillati</taxon>
        <taxon>Bacillota</taxon>
        <taxon>Bacilli</taxon>
        <taxon>Lactobacillales</taxon>
        <taxon>Enterococcaceae</taxon>
        <taxon>Enterococcus</taxon>
    </lineage>
</organism>
<dbReference type="PANTHER" id="PTHR43800:SF1">
    <property type="entry name" value="PEPTIDYL-LYSINE N-ACETYLTRANSFERASE YJAB"/>
    <property type="match status" value="1"/>
</dbReference>
<comment type="caution">
    <text evidence="4">The sequence shown here is derived from an EMBL/GenBank/DDBJ whole genome shotgun (WGS) entry which is preliminary data.</text>
</comment>
<evidence type="ECO:0000313" key="4">
    <source>
        <dbReference type="EMBL" id="KAF1305610.1"/>
    </source>
</evidence>
<evidence type="ECO:0000313" key="5">
    <source>
        <dbReference type="Proteomes" id="UP000782705"/>
    </source>
</evidence>
<dbReference type="PANTHER" id="PTHR43800">
    <property type="entry name" value="PEPTIDYL-LYSINE N-ACETYLTRANSFERASE YJAB"/>
    <property type="match status" value="1"/>
</dbReference>
<gene>
    <name evidence="4" type="ORF">BAU17_13385</name>
</gene>
<dbReference type="Proteomes" id="UP000782705">
    <property type="component" value="Unassembled WGS sequence"/>
</dbReference>
<accession>A0ABQ6Z235</accession>
<proteinExistence type="predicted"/>
<dbReference type="SUPFAM" id="SSF55729">
    <property type="entry name" value="Acyl-CoA N-acyltransferases (Nat)"/>
    <property type="match status" value="1"/>
</dbReference>
<dbReference type="InterPro" id="IPR016181">
    <property type="entry name" value="Acyl_CoA_acyltransferase"/>
</dbReference>
<dbReference type="RefSeq" id="WP_161901111.1">
    <property type="nucleotide sequence ID" value="NZ_MAEL01000012.1"/>
</dbReference>
<evidence type="ECO:0000256" key="2">
    <source>
        <dbReference type="ARBA" id="ARBA00023315"/>
    </source>
</evidence>
<protein>
    <submittedName>
        <fullName evidence="4">Acetyltransferase</fullName>
    </submittedName>
</protein>
<evidence type="ECO:0000256" key="1">
    <source>
        <dbReference type="ARBA" id="ARBA00022679"/>
    </source>
</evidence>
<feature type="domain" description="N-acetyltransferase" evidence="3">
    <location>
        <begin position="4"/>
        <end position="148"/>
    </location>
</feature>
<dbReference type="InterPro" id="IPR000182">
    <property type="entry name" value="GNAT_dom"/>
</dbReference>
<name>A0ABQ6Z235_9ENTE</name>
<keyword evidence="5" id="KW-1185">Reference proteome</keyword>